<keyword evidence="2 7" id="KW-0732">Signal</keyword>
<dbReference type="SUPFAM" id="SSF46626">
    <property type="entry name" value="Cytochrome c"/>
    <property type="match status" value="2"/>
</dbReference>
<dbReference type="InterPro" id="IPR004852">
    <property type="entry name" value="Di-haem_cyt_c_peroxidsae"/>
</dbReference>
<feature type="binding site" description="covalent" evidence="4">
    <location>
        <position position="171"/>
    </location>
    <ligand>
        <name>heme c</name>
        <dbReference type="ChEBI" id="CHEBI:61717"/>
        <label>1</label>
    </ligand>
</feature>
<feature type="compositionally biased region" description="Low complexity" evidence="6">
    <location>
        <begin position="53"/>
        <end position="64"/>
    </location>
</feature>
<comment type="subcellular location">
    <subcellularLocation>
        <location evidence="1">Cell envelope</location>
    </subcellularLocation>
</comment>
<comment type="PTM">
    <text evidence="4">Binds 2 heme groups per subunit.</text>
</comment>
<feature type="region of interest" description="Disordered" evidence="6">
    <location>
        <begin position="37"/>
        <end position="64"/>
    </location>
</feature>
<dbReference type="GO" id="GO:0046872">
    <property type="term" value="F:metal ion binding"/>
    <property type="evidence" value="ECO:0007669"/>
    <property type="project" value="UniProtKB-KW"/>
</dbReference>
<dbReference type="GeneID" id="83064486"/>
<evidence type="ECO:0000313" key="9">
    <source>
        <dbReference type="EMBL" id="BAV98128.1"/>
    </source>
</evidence>
<dbReference type="Gene3D" id="1.10.760.10">
    <property type="entry name" value="Cytochrome c-like domain"/>
    <property type="match status" value="2"/>
</dbReference>
<dbReference type="Pfam" id="PF03150">
    <property type="entry name" value="CCP_MauG"/>
    <property type="match status" value="1"/>
</dbReference>
<evidence type="ECO:0000256" key="3">
    <source>
        <dbReference type="ARBA" id="ARBA00023002"/>
    </source>
</evidence>
<feature type="binding site" description="axial binding residue" evidence="5">
    <location>
        <position position="188"/>
    </location>
    <ligand>
        <name>heme c</name>
        <dbReference type="ChEBI" id="CHEBI:61717"/>
        <label>1</label>
    </ligand>
    <ligandPart>
        <name>Fe</name>
        <dbReference type="ChEBI" id="CHEBI:18248"/>
    </ligandPart>
</feature>
<dbReference type="GO" id="GO:0020037">
    <property type="term" value="F:heme binding"/>
    <property type="evidence" value="ECO:0007669"/>
    <property type="project" value="InterPro"/>
</dbReference>
<keyword evidence="3" id="KW-0560">Oxidoreductase</keyword>
<feature type="binding site" description="axial binding residue" evidence="5">
    <location>
        <position position="317"/>
    </location>
    <ligand>
        <name>heme c</name>
        <dbReference type="ChEBI" id="CHEBI:61717"/>
        <label>2</label>
    </ligand>
    <ligandPart>
        <name>Fe</name>
        <dbReference type="ChEBI" id="CHEBI:18248"/>
    </ligandPart>
</feature>
<keyword evidence="4" id="KW-0349">Heme</keyword>
<evidence type="ECO:0000256" key="2">
    <source>
        <dbReference type="ARBA" id="ARBA00022729"/>
    </source>
</evidence>
<dbReference type="Proteomes" id="UP000218824">
    <property type="component" value="Chromosome"/>
</dbReference>
<organism evidence="9 10">
    <name type="scientific">Lysobacter enzymogenes</name>
    <dbReference type="NCBI Taxonomy" id="69"/>
    <lineage>
        <taxon>Bacteria</taxon>
        <taxon>Pseudomonadati</taxon>
        <taxon>Pseudomonadota</taxon>
        <taxon>Gammaproteobacteria</taxon>
        <taxon>Lysobacterales</taxon>
        <taxon>Lysobacteraceae</taxon>
        <taxon>Lysobacter</taxon>
    </lineage>
</organism>
<dbReference type="KEGG" id="lem:LEN_2641"/>
<dbReference type="InterPro" id="IPR036909">
    <property type="entry name" value="Cyt_c-like_dom_sf"/>
</dbReference>
<gene>
    <name evidence="9" type="ORF">LEN_2641</name>
</gene>
<dbReference type="GO" id="GO:0004130">
    <property type="term" value="F:cytochrome-c peroxidase activity"/>
    <property type="evidence" value="ECO:0007669"/>
    <property type="project" value="TreeGrafter"/>
</dbReference>
<feature type="binding site" description="covalent" evidence="4">
    <location>
        <position position="168"/>
    </location>
    <ligand>
        <name>heme c</name>
        <dbReference type="ChEBI" id="CHEBI:61717"/>
        <label>1</label>
    </ligand>
</feature>
<evidence type="ECO:0000256" key="1">
    <source>
        <dbReference type="ARBA" id="ARBA00004196"/>
    </source>
</evidence>
<keyword evidence="9" id="KW-0575">Peroxidase</keyword>
<evidence type="ECO:0000313" key="10">
    <source>
        <dbReference type="Proteomes" id="UP000218824"/>
    </source>
</evidence>
<keyword evidence="5" id="KW-0479">Metal-binding</keyword>
<evidence type="ECO:0000256" key="7">
    <source>
        <dbReference type="SAM" id="SignalP"/>
    </source>
</evidence>
<evidence type="ECO:0000256" key="5">
    <source>
        <dbReference type="PIRSR" id="PIRSR000294-2"/>
    </source>
</evidence>
<name>A0AAU9AK98_LYSEN</name>
<sequence length="433" mass="47352">MRTPRRWANLAVAAASALAFAIVFAGLLWASATAAQSAPQREQEPEPTPDPVADPVAAPTDKPVAQAAASRVAASASAPVAVDLDECRRRLDAGGAQIDRDCLRRVYALPIGQWPRPLTDPGARWSELAPLPKQAPYPPDNPPSPAKTALGKRLFEDPRLSGSGQIACASCHDSELGWGDGRSVPFGHDRQRGRRNALPVAMSGFAAHLFWDGRASSLEAQVLHPLTDPREMAARPAAVLRRLRSQADYRRAYADAFGSPGIDLARTSQALASFQRSLVPRFNRFDRFLEGSRNALDDRQLWGLHLFRTRARCMNCHSGATLSDDGFHNLGLHFYGRALQDLGRYEVTGDRADAGKFKTPSLRNVAKTGPWMHNGRFATLRGVVNLYNAGMPRPRPTPQQIGDPLFPQPDPLLHPLDLHRTELEAITAFLETL</sequence>
<dbReference type="InterPro" id="IPR051395">
    <property type="entry name" value="Cytochrome_c_Peroxidase/MauG"/>
</dbReference>
<feature type="domain" description="Di-haem cytochrome c peroxidase" evidence="8">
    <location>
        <begin position="146"/>
        <end position="293"/>
    </location>
</feature>
<comment type="cofactor">
    <cofactor evidence="4">
        <name>heme</name>
        <dbReference type="ChEBI" id="CHEBI:30413"/>
    </cofactor>
    <text evidence="4">Binds 2 heme groups.</text>
</comment>
<evidence type="ECO:0000256" key="6">
    <source>
        <dbReference type="SAM" id="MobiDB-lite"/>
    </source>
</evidence>
<dbReference type="AlphaFoldDB" id="A0AAU9AK98"/>
<dbReference type="GO" id="GO:0009055">
    <property type="term" value="F:electron transfer activity"/>
    <property type="evidence" value="ECO:0007669"/>
    <property type="project" value="InterPro"/>
</dbReference>
<accession>A0AAU9AK98</accession>
<feature type="chain" id="PRO_5043919484" evidence="7">
    <location>
        <begin position="26"/>
        <end position="433"/>
    </location>
</feature>
<evidence type="ECO:0000259" key="8">
    <source>
        <dbReference type="Pfam" id="PF03150"/>
    </source>
</evidence>
<dbReference type="RefSeq" id="WP_096378656.1">
    <property type="nucleotide sequence ID" value="NZ_AP014940.1"/>
</dbReference>
<feature type="binding site" description="axial binding residue" evidence="5">
    <location>
        <position position="172"/>
    </location>
    <ligand>
        <name>heme c</name>
        <dbReference type="ChEBI" id="CHEBI:61717"/>
        <label>1</label>
    </ligand>
    <ligandPart>
        <name>Fe</name>
        <dbReference type="ChEBI" id="CHEBI:18248"/>
    </ligandPart>
</feature>
<protein>
    <submittedName>
        <fullName evidence="9">Cytochrome-c peroxidase</fullName>
    </submittedName>
</protein>
<evidence type="ECO:0000256" key="4">
    <source>
        <dbReference type="PIRSR" id="PIRSR000294-1"/>
    </source>
</evidence>
<feature type="compositionally biased region" description="Pro residues" evidence="6">
    <location>
        <begin position="133"/>
        <end position="145"/>
    </location>
</feature>
<proteinExistence type="predicted"/>
<feature type="region of interest" description="Disordered" evidence="6">
    <location>
        <begin position="123"/>
        <end position="149"/>
    </location>
</feature>
<feature type="binding site" description="covalent" evidence="4">
    <location>
        <position position="313"/>
    </location>
    <ligand>
        <name>heme c</name>
        <dbReference type="ChEBI" id="CHEBI:61717"/>
        <label>2</label>
    </ligand>
</feature>
<reference evidence="9 10" key="1">
    <citation type="journal article" date="2017" name="DNA Res.">
        <title>Complete genome sequence and expression profile of the commercial lytic enzyme producer Lysobacter enzymogenes M497-1.</title>
        <authorList>
            <person name="Takami H."/>
            <person name="Toyoda A."/>
            <person name="Uchiyama I."/>
            <person name="Itoh T."/>
            <person name="Takaki Y."/>
            <person name="Arai W."/>
            <person name="Nishi S."/>
            <person name="Kawai M."/>
            <person name="Shinya K."/>
            <person name="Ikeda H."/>
        </authorList>
    </citation>
    <scope>NUCLEOTIDE SEQUENCE [LARGE SCALE GENOMIC DNA]</scope>
    <source>
        <strain evidence="9 10">M497-1</strain>
    </source>
</reference>
<dbReference type="GO" id="GO:0030313">
    <property type="term" value="C:cell envelope"/>
    <property type="evidence" value="ECO:0007669"/>
    <property type="project" value="UniProtKB-SubCell"/>
</dbReference>
<feature type="signal peptide" evidence="7">
    <location>
        <begin position="1"/>
        <end position="25"/>
    </location>
</feature>
<dbReference type="PANTHER" id="PTHR30600">
    <property type="entry name" value="CYTOCHROME C PEROXIDASE-RELATED"/>
    <property type="match status" value="1"/>
</dbReference>
<dbReference type="PANTHER" id="PTHR30600:SF10">
    <property type="entry name" value="BLL6722 PROTEIN"/>
    <property type="match status" value="1"/>
</dbReference>
<feature type="binding site" description="covalent" evidence="4">
    <location>
        <position position="316"/>
    </location>
    <ligand>
        <name>heme c</name>
        <dbReference type="ChEBI" id="CHEBI:61717"/>
        <label>2</label>
    </ligand>
</feature>
<keyword evidence="5" id="KW-0408">Iron</keyword>
<dbReference type="EMBL" id="AP014940">
    <property type="protein sequence ID" value="BAV98128.1"/>
    <property type="molecule type" value="Genomic_DNA"/>
</dbReference>